<organism evidence="1 2">
    <name type="scientific">Stylosanthes scabra</name>
    <dbReference type="NCBI Taxonomy" id="79078"/>
    <lineage>
        <taxon>Eukaryota</taxon>
        <taxon>Viridiplantae</taxon>
        <taxon>Streptophyta</taxon>
        <taxon>Embryophyta</taxon>
        <taxon>Tracheophyta</taxon>
        <taxon>Spermatophyta</taxon>
        <taxon>Magnoliopsida</taxon>
        <taxon>eudicotyledons</taxon>
        <taxon>Gunneridae</taxon>
        <taxon>Pentapetalae</taxon>
        <taxon>rosids</taxon>
        <taxon>fabids</taxon>
        <taxon>Fabales</taxon>
        <taxon>Fabaceae</taxon>
        <taxon>Papilionoideae</taxon>
        <taxon>50 kb inversion clade</taxon>
        <taxon>dalbergioids sensu lato</taxon>
        <taxon>Dalbergieae</taxon>
        <taxon>Pterocarpus clade</taxon>
        <taxon>Stylosanthes</taxon>
    </lineage>
</organism>
<gene>
    <name evidence="1" type="ORF">PIB30_100293</name>
</gene>
<comment type="caution">
    <text evidence="1">The sequence shown here is derived from an EMBL/GenBank/DDBJ whole genome shotgun (WGS) entry which is preliminary data.</text>
</comment>
<reference evidence="1 2" key="1">
    <citation type="journal article" date="2023" name="Plants (Basel)">
        <title>Bridging the Gap: Combining Genomics and Transcriptomics Approaches to Understand Stylosanthes scabra, an Orphan Legume from the Brazilian Caatinga.</title>
        <authorList>
            <person name="Ferreira-Neto J.R.C."/>
            <person name="da Silva M.D."/>
            <person name="Binneck E."/>
            <person name="de Melo N.F."/>
            <person name="da Silva R.H."/>
            <person name="de Melo A.L.T.M."/>
            <person name="Pandolfi V."/>
            <person name="Bustamante F.O."/>
            <person name="Brasileiro-Vidal A.C."/>
            <person name="Benko-Iseppon A.M."/>
        </authorList>
    </citation>
    <scope>NUCLEOTIDE SEQUENCE [LARGE SCALE GENOMIC DNA]</scope>
    <source>
        <tissue evidence="1">Leaves</tissue>
    </source>
</reference>
<sequence>GNRRDRKFFEYNPEIESTLTKNRNRVKLQKALQLEGQEASSEEFSQEEVEEIFEEGIRDNMTDDANNN</sequence>
<dbReference type="EMBL" id="JASCZI010093404">
    <property type="protein sequence ID" value="MED6153269.1"/>
    <property type="molecule type" value="Genomic_DNA"/>
</dbReference>
<proteinExistence type="predicted"/>
<evidence type="ECO:0000313" key="2">
    <source>
        <dbReference type="Proteomes" id="UP001341840"/>
    </source>
</evidence>
<name>A0ABU6TXL9_9FABA</name>
<feature type="non-terminal residue" evidence="1">
    <location>
        <position position="1"/>
    </location>
</feature>
<keyword evidence="2" id="KW-1185">Reference proteome</keyword>
<evidence type="ECO:0000313" key="1">
    <source>
        <dbReference type="EMBL" id="MED6153269.1"/>
    </source>
</evidence>
<protein>
    <submittedName>
        <fullName evidence="1">Uncharacterized protein</fullName>
    </submittedName>
</protein>
<dbReference type="Proteomes" id="UP001341840">
    <property type="component" value="Unassembled WGS sequence"/>
</dbReference>
<accession>A0ABU6TXL9</accession>